<evidence type="ECO:0000313" key="3">
    <source>
        <dbReference type="Proteomes" id="UP000514410"/>
    </source>
</evidence>
<evidence type="ECO:0000256" key="1">
    <source>
        <dbReference type="SAM" id="SignalP"/>
    </source>
</evidence>
<feature type="signal peptide" evidence="1">
    <location>
        <begin position="1"/>
        <end position="30"/>
    </location>
</feature>
<proteinExistence type="predicted"/>
<gene>
    <name evidence="2" type="ORF">G6534_04685</name>
</gene>
<dbReference type="Gene3D" id="2.60.120.200">
    <property type="match status" value="1"/>
</dbReference>
<reference evidence="2 3" key="1">
    <citation type="submission" date="2020-02" db="EMBL/GenBank/DDBJ databases">
        <title>Complete Genome Sequence of Lactobacillus sp. NFFJ11 Isolated from animal feed.</title>
        <authorList>
            <person name="Jung J.Y."/>
        </authorList>
    </citation>
    <scope>NUCLEOTIDE SEQUENCE [LARGE SCALE GENOMIC DNA]</scope>
    <source>
        <strain evidence="2 3">NFFJ11</strain>
    </source>
</reference>
<dbReference type="SUPFAM" id="SSF49899">
    <property type="entry name" value="Concanavalin A-like lectins/glucanases"/>
    <property type="match status" value="1"/>
</dbReference>
<dbReference type="Proteomes" id="UP000514410">
    <property type="component" value="Chromosome"/>
</dbReference>
<name>A0A7L7KWW4_9LACO</name>
<protein>
    <recommendedName>
        <fullName evidence="4">WxL domain-containing protein</fullName>
    </recommendedName>
</protein>
<sequence length="1168" mass="129796">MKKHGFIFKLLIVMFLLPLFRATPITSVMAASEPSKEEVYKHAPKGVRFNDFITAPSSYSNTKTGAANAFPSSNKIIRAEDTGNPSDIIQMLDAGGENKQIGSFWGTVKDDNGNKTYNYFDLSKNQTLSVWYYGGNTIDGFAFVLQNDPNGDQAISRDYTDGIPSYGQTLGVWGGGSSDGKGLSEAITDNSGGIQNSVAIEFDRYLNQNAGSKSNNINDYLDYDGDTNSGFVSNQLKENHISWGYPGDVATYFGKDYTTGLIFKETTTYNYMGHRARIQNHAYLLGYDGITVANSETQDPRNGWRHLTIDYQKPDTGSSIGYLSYHINDKFQDGTTRPQNAQDVKTFEIDTNQLVKDSSDKKARWGFTASTGSPESKKSDFAMVIEKMPRVVDIKGTSKMTDLTRNTSVSSTDGDTLNVSDGDQVMLEQNLKYVGGISESGEITATVALPDYLDFSGDENGVIGEMNYTAADGTKQTLEINKTDLEEVTISTTTGNDTDTPVFKQVTGFKVKIPSMSKIDDQSNIQVYGTVKGPQSQTPITTKVSGVNTSYNSDGFTGDTMSPDFTIDNEVLQIVNTNDLSQEISPDETAHFKGKISYLKDSEFDGEDIISEVDVYDQDNKLVPGIQKGNISVAKGAKSGDFDIPFDVNDLESNKTYDFKVKMTDSKGRVSNVLVYQVKVLDNKQLVISRKDFKIYEIYEKNNIPLCNIKVEYDNGAKVNSKDLTIHMNIDNEDTIFKLDSDAVETSINAEISEQLKQLDYGTHQINAWVDDGTRQSNVLDFTIKLIDLGIVLEPKEEVIDVHDNDPVPLDWTIKYSDEIDSDMLINPHKFNKLSLKIKNEDSDVYQDFFVSVNSDGLENSTVVNTDSNNNYSFILNPIESVLGVNKYYSLLKEGQNIIKFSVTGNSYHSEEKTVIINVPKLTPSISTTAKNITTSSTLNLIKVPLEFKYLEDETYQTAPAQLTVRIKDENKVYGGLSIVSGSIDYGPPLTYTGQFSPSVVGMSQPDSPFILTGTVRDVYGRYSETPFFKLDINKKLLELNVSDSRFRDINFDDQDGDFIQRDGKWDVKVNSVGTKWNLSAHSLGLFNVLDNDYVEPLYFIDKADNYQSLTNTPTIANRDTAVSGQNKIENISDNWDDDDGIMIKNQKSNLSGEYQGQIEWTLSESIQ</sequence>
<dbReference type="AlphaFoldDB" id="A0A7L7KWW4"/>
<dbReference type="RefSeq" id="WP_182083193.1">
    <property type="nucleotide sequence ID" value="NZ_CP049366.1"/>
</dbReference>
<dbReference type="InterPro" id="IPR013320">
    <property type="entry name" value="ConA-like_dom_sf"/>
</dbReference>
<dbReference type="EMBL" id="CP049366">
    <property type="protein sequence ID" value="QMT83959.1"/>
    <property type="molecule type" value="Genomic_DNA"/>
</dbReference>
<dbReference type="KEGG" id="cpab:G6534_04685"/>
<keyword evidence="1" id="KW-0732">Signal</keyword>
<organism evidence="2 3">
    <name type="scientific">Companilactobacillus pabuli</name>
    <dbReference type="NCBI Taxonomy" id="2714036"/>
    <lineage>
        <taxon>Bacteria</taxon>
        <taxon>Bacillati</taxon>
        <taxon>Bacillota</taxon>
        <taxon>Bacilli</taxon>
        <taxon>Lactobacillales</taxon>
        <taxon>Lactobacillaceae</taxon>
        <taxon>Companilactobacillus</taxon>
    </lineage>
</organism>
<evidence type="ECO:0000313" key="2">
    <source>
        <dbReference type="EMBL" id="QMT83959.1"/>
    </source>
</evidence>
<evidence type="ECO:0008006" key="4">
    <source>
        <dbReference type="Google" id="ProtNLM"/>
    </source>
</evidence>
<feature type="chain" id="PRO_5029501211" description="WxL domain-containing protein" evidence="1">
    <location>
        <begin position="31"/>
        <end position="1168"/>
    </location>
</feature>
<keyword evidence="3" id="KW-1185">Reference proteome</keyword>
<accession>A0A7L7KWW4</accession>